<sequence length="317" mass="36519">MTNFVRAPNHDGLGSSRGLVEEDQEDEEEQQEEEQQHEDEDGQQEDQEDEDGQQEEEEEVEGEEEEESGDEILQERFVGKSELASIPPPKEKVFLRGVSKLPNRPYALKHIRLKPTGKTGFEWLGPQKPKRAYGGIIGCLIREYFPGLVKMPDGSREPAWTWDHYKHAEDSKYGSAAERFFTLVEGIFEEGCKVVVEKAKKLIPEMHYDARVNCVTNWYGHEKKIAMPKKRARKRLLTREQYLKVPPQYTASKGPCFQLMVARWVSKDYVEAHMDAMRRREMLGEGTHRQGNLTITGVIQKRARTSLTFRLSVVPGR</sequence>
<reference evidence="1" key="1">
    <citation type="submission" date="2021-05" db="EMBL/GenBank/DDBJ databases">
        <authorList>
            <person name="Scholz U."/>
            <person name="Mascher M."/>
            <person name="Fiebig A."/>
        </authorList>
    </citation>
    <scope>NUCLEOTIDE SEQUENCE [LARGE SCALE GENOMIC DNA]</scope>
</reference>
<organism evidence="1 2">
    <name type="scientific">Avena sativa</name>
    <name type="common">Oat</name>
    <dbReference type="NCBI Taxonomy" id="4498"/>
    <lineage>
        <taxon>Eukaryota</taxon>
        <taxon>Viridiplantae</taxon>
        <taxon>Streptophyta</taxon>
        <taxon>Embryophyta</taxon>
        <taxon>Tracheophyta</taxon>
        <taxon>Spermatophyta</taxon>
        <taxon>Magnoliopsida</taxon>
        <taxon>Liliopsida</taxon>
        <taxon>Poales</taxon>
        <taxon>Poaceae</taxon>
        <taxon>BOP clade</taxon>
        <taxon>Pooideae</taxon>
        <taxon>Poodae</taxon>
        <taxon>Poeae</taxon>
        <taxon>Poeae Chloroplast Group 1 (Aveneae type)</taxon>
        <taxon>Aveninae</taxon>
        <taxon>Avena</taxon>
    </lineage>
</organism>
<dbReference type="EnsemblPlants" id="AVESA.00010b.r2.5CG0931170.1">
    <property type="protein sequence ID" value="AVESA.00010b.r2.5CG0931170.1.CDS"/>
    <property type="gene ID" value="AVESA.00010b.r2.5CG0931170"/>
</dbReference>
<proteinExistence type="predicted"/>
<accession>A0ACD5YB94</accession>
<dbReference type="Proteomes" id="UP001732700">
    <property type="component" value="Chromosome 5C"/>
</dbReference>
<name>A0ACD5YB94_AVESA</name>
<evidence type="ECO:0000313" key="1">
    <source>
        <dbReference type="EnsemblPlants" id="AVESA.00010b.r2.5CG0931170.1.CDS"/>
    </source>
</evidence>
<evidence type="ECO:0000313" key="2">
    <source>
        <dbReference type="Proteomes" id="UP001732700"/>
    </source>
</evidence>
<keyword evidence="2" id="KW-1185">Reference proteome</keyword>
<protein>
    <submittedName>
        <fullName evidence="1">Uncharacterized protein</fullName>
    </submittedName>
</protein>
<reference evidence="1" key="2">
    <citation type="submission" date="2025-09" db="UniProtKB">
        <authorList>
            <consortium name="EnsemblPlants"/>
        </authorList>
    </citation>
    <scope>IDENTIFICATION</scope>
</reference>